<dbReference type="GO" id="GO:0008270">
    <property type="term" value="F:zinc ion binding"/>
    <property type="evidence" value="ECO:0007669"/>
    <property type="project" value="UniProtKB-KW"/>
</dbReference>
<dbReference type="InterPro" id="IPR052945">
    <property type="entry name" value="Mitotic_Regulator"/>
</dbReference>
<organism evidence="7 8">
    <name type="scientific">Pythium insidiosum</name>
    <name type="common">Pythiosis disease agent</name>
    <dbReference type="NCBI Taxonomy" id="114742"/>
    <lineage>
        <taxon>Eukaryota</taxon>
        <taxon>Sar</taxon>
        <taxon>Stramenopiles</taxon>
        <taxon>Oomycota</taxon>
        <taxon>Peronosporomycetes</taxon>
        <taxon>Pythiales</taxon>
        <taxon>Pythiaceae</taxon>
        <taxon>Pythium</taxon>
    </lineage>
</organism>
<keyword evidence="2 4" id="KW-0863">Zinc-finger</keyword>
<dbReference type="Pfam" id="PF01753">
    <property type="entry name" value="zf-MYND"/>
    <property type="match status" value="1"/>
</dbReference>
<dbReference type="SMART" id="SM00028">
    <property type="entry name" value="TPR"/>
    <property type="match status" value="4"/>
</dbReference>
<dbReference type="EMBL" id="JAKCXM010000910">
    <property type="protein sequence ID" value="KAJ0391654.1"/>
    <property type="molecule type" value="Genomic_DNA"/>
</dbReference>
<keyword evidence="8" id="KW-1185">Reference proteome</keyword>
<dbReference type="SUPFAM" id="SSF48452">
    <property type="entry name" value="TPR-like"/>
    <property type="match status" value="1"/>
</dbReference>
<keyword evidence="3" id="KW-0862">Zinc</keyword>
<dbReference type="PANTHER" id="PTHR43628:SF1">
    <property type="entry name" value="CHITIN SYNTHASE REGULATORY FACTOR 2-RELATED"/>
    <property type="match status" value="1"/>
</dbReference>
<dbReference type="AlphaFoldDB" id="A0AAD5LA12"/>
<dbReference type="PANTHER" id="PTHR43628">
    <property type="entry name" value="ACTIVATOR OF C KINASE PROTEIN 1-RELATED"/>
    <property type="match status" value="1"/>
</dbReference>
<evidence type="ECO:0000259" key="6">
    <source>
        <dbReference type="PROSITE" id="PS50865"/>
    </source>
</evidence>
<proteinExistence type="predicted"/>
<dbReference type="InterPro" id="IPR002893">
    <property type="entry name" value="Znf_MYND"/>
</dbReference>
<dbReference type="SMART" id="SM00671">
    <property type="entry name" value="SEL1"/>
    <property type="match status" value="4"/>
</dbReference>
<dbReference type="Gene3D" id="6.10.140.2220">
    <property type="match status" value="1"/>
</dbReference>
<comment type="caution">
    <text evidence="7">The sequence shown here is derived from an EMBL/GenBank/DDBJ whole genome shotgun (WGS) entry which is preliminary data.</text>
</comment>
<evidence type="ECO:0000256" key="3">
    <source>
        <dbReference type="ARBA" id="ARBA00022833"/>
    </source>
</evidence>
<name>A0AAD5LA12_PYTIN</name>
<dbReference type="InterPro" id="IPR006597">
    <property type="entry name" value="Sel1-like"/>
</dbReference>
<evidence type="ECO:0000256" key="1">
    <source>
        <dbReference type="ARBA" id="ARBA00022723"/>
    </source>
</evidence>
<feature type="domain" description="MYND-type" evidence="6">
    <location>
        <begin position="1020"/>
        <end position="1063"/>
    </location>
</feature>
<reference evidence="7" key="1">
    <citation type="submission" date="2021-12" db="EMBL/GenBank/DDBJ databases">
        <title>Prjna785345.</title>
        <authorList>
            <person name="Rujirawat T."/>
            <person name="Krajaejun T."/>
        </authorList>
    </citation>
    <scope>NUCLEOTIDE SEQUENCE</scope>
    <source>
        <strain evidence="7">Pi057C3</strain>
    </source>
</reference>
<feature type="region of interest" description="Disordered" evidence="5">
    <location>
        <begin position="835"/>
        <end position="861"/>
    </location>
</feature>
<evidence type="ECO:0000256" key="4">
    <source>
        <dbReference type="PROSITE-ProRule" id="PRU00134"/>
    </source>
</evidence>
<dbReference type="PROSITE" id="PS50865">
    <property type="entry name" value="ZF_MYND_2"/>
    <property type="match status" value="1"/>
</dbReference>
<dbReference type="SUPFAM" id="SSF144232">
    <property type="entry name" value="HIT/MYND zinc finger-like"/>
    <property type="match status" value="1"/>
</dbReference>
<accession>A0AAD5LA12</accession>
<gene>
    <name evidence="7" type="ORF">P43SY_011712</name>
</gene>
<evidence type="ECO:0000256" key="2">
    <source>
        <dbReference type="ARBA" id="ARBA00022771"/>
    </source>
</evidence>
<dbReference type="SUPFAM" id="SSF81901">
    <property type="entry name" value="HCP-like"/>
    <property type="match status" value="1"/>
</dbReference>
<dbReference type="Pfam" id="PF08238">
    <property type="entry name" value="Sel1"/>
    <property type="match status" value="3"/>
</dbReference>
<protein>
    <recommendedName>
        <fullName evidence="6">MYND-type domain-containing protein</fullName>
    </recommendedName>
</protein>
<keyword evidence="1" id="KW-0479">Metal-binding</keyword>
<dbReference type="Gene3D" id="1.25.40.10">
    <property type="entry name" value="Tetratricopeptide repeat domain"/>
    <property type="match status" value="3"/>
</dbReference>
<evidence type="ECO:0000256" key="5">
    <source>
        <dbReference type="SAM" id="MobiDB-lite"/>
    </source>
</evidence>
<feature type="compositionally biased region" description="Polar residues" evidence="5">
    <location>
        <begin position="835"/>
        <end position="852"/>
    </location>
</feature>
<dbReference type="Proteomes" id="UP001209570">
    <property type="component" value="Unassembled WGS sequence"/>
</dbReference>
<sequence length="1070" mass="117374">MDSTLVEREKRWRLEKVVHLCECQLQQLAQQAWAACSPDAATNLSRVLPPFQRKLLAETTCVDSWDVSMCNAVLKHLGALKTKQDANAVAAIVRARNHCAHAAGGRVASEAFEHHVAACETAMAVLGGDVEALRKIRACDIDATDASVLTCSLEASKLAETEKIEGNRLFREGDFAGARECYTRGIQVAGVVDPVLLSQLYNNRATAHLRLNHLTPAKADAKHAAELAPQWAKPHVRLAEIYRAMSKPHKAAARLEIALGHATAANDAAAIKEVTANLSVYRSERDEASRRESENLAYGTSYEMEGAFLAANQARLGLSTSQNPMDLLNKFAAIDVAGMGTKMQGKKHVLLGQQARNDGRLVDAAREFMGAAAAGDPEGMYNYALCLMKGRGTRKDIPEAVRWLEKAAAMPIVEGLQGKIENVGIGEAMASLGNLYDSGVHFARDKRRASAYWEKSASLGTSTGLNNFGLCLMNGTHGVKKDLPRAREFFRRSAECLHNEAMSNLSKIHATLHDFETAARWAESAAKYGFLPASTQATEYRKLADVGIPKQMRDITVKILDAMDKEIDTRRHNGTPSLEELRAIGTPYGKRLLLAKQRIGDAVAAFHAGDLERAVALAVEAHRIDDCSLVFSPQETQMPVLLVKILQANGVHLDADLALLSKPIDESSSVVYWQSLQSQFPNDLHITRLAACMSMFKGYAGADVRRGVQLFQRAFTLLPNPHDDSDPVTLALLYEAAVGYYQNSDIVRAKDLFTRFLQHAPADGHRKAAEANYFLGEIALMNASGSRTVLPTLAKHLEAGDRLLHQIPSFLRGPASESPHREMLKRILDAAGLATGQQVQTPPSPRANQQTKRGGELLDGPRRLEELRSDSPTLQPQWRSEIASFAQVAANNGQVFTSAPPAQPSTRSKPRGRYSLATIDELFSALEDRVYHGRQIKCIVVSLPTFTGSSFQFVVEDSQREPARIAVYGAPDTMLASLVPGREFLLLDPYVRIARDGMFMLRVDKPSSTIRVQAAAHQICWTCSFELAAPAQPKRCARCRKAVYCSKACQVTDWRANAHRNQCSQLAERR</sequence>
<evidence type="ECO:0000313" key="8">
    <source>
        <dbReference type="Proteomes" id="UP001209570"/>
    </source>
</evidence>
<dbReference type="InterPro" id="IPR011990">
    <property type="entry name" value="TPR-like_helical_dom_sf"/>
</dbReference>
<evidence type="ECO:0000313" key="7">
    <source>
        <dbReference type="EMBL" id="KAJ0391654.1"/>
    </source>
</evidence>
<dbReference type="InterPro" id="IPR019734">
    <property type="entry name" value="TPR_rpt"/>
</dbReference>